<keyword evidence="2" id="KW-0819">tRNA processing</keyword>
<keyword evidence="4" id="KW-1185">Reference proteome</keyword>
<comment type="similarity">
    <text evidence="1">Belongs to the eukaryotic/archaeal RNase P protein component 2 family.</text>
</comment>
<dbReference type="EMBL" id="CAKKNE010000001">
    <property type="protein sequence ID" value="CAH0364536.1"/>
    <property type="molecule type" value="Genomic_DNA"/>
</dbReference>
<evidence type="ECO:0000256" key="2">
    <source>
        <dbReference type="ARBA" id="ARBA00022694"/>
    </source>
</evidence>
<reference evidence="3" key="1">
    <citation type="submission" date="2021-11" db="EMBL/GenBank/DDBJ databases">
        <authorList>
            <consortium name="Genoscope - CEA"/>
            <person name="William W."/>
        </authorList>
    </citation>
    <scope>NUCLEOTIDE SEQUENCE</scope>
</reference>
<dbReference type="GO" id="GO:0030677">
    <property type="term" value="C:ribonuclease P complex"/>
    <property type="evidence" value="ECO:0007669"/>
    <property type="project" value="InterPro"/>
</dbReference>
<dbReference type="AlphaFoldDB" id="A0A8J2S7C1"/>
<dbReference type="Pfam" id="PF01900">
    <property type="entry name" value="RNase_P_Rpp14"/>
    <property type="match status" value="1"/>
</dbReference>
<sequence>MASSLAKHRYFTFVATSSQMDDAEGIARVLRQRALAALGEVGLGRLDPRVNFHDRGSRVVVVRVARSHAKYFKALAGASCRVVACSGSLRTCKPRVRRLLRERGASVAAFEALEKLR</sequence>
<dbReference type="Proteomes" id="UP000789595">
    <property type="component" value="Unassembled WGS sequence"/>
</dbReference>
<gene>
    <name evidence="3" type="ORF">PECAL_1P09030</name>
</gene>
<evidence type="ECO:0000313" key="3">
    <source>
        <dbReference type="EMBL" id="CAH0364536.1"/>
    </source>
</evidence>
<dbReference type="Gene3D" id="3.30.70.3250">
    <property type="entry name" value="Ribonuclease P, Pop5 subunit"/>
    <property type="match status" value="1"/>
</dbReference>
<name>A0A8J2S7C1_9STRA</name>
<accession>A0A8J2S7C1</accession>
<organism evidence="3 4">
    <name type="scientific">Pelagomonas calceolata</name>
    <dbReference type="NCBI Taxonomy" id="35677"/>
    <lineage>
        <taxon>Eukaryota</taxon>
        <taxon>Sar</taxon>
        <taxon>Stramenopiles</taxon>
        <taxon>Ochrophyta</taxon>
        <taxon>Pelagophyceae</taxon>
        <taxon>Pelagomonadales</taxon>
        <taxon>Pelagomonadaceae</taxon>
        <taxon>Pelagomonas</taxon>
    </lineage>
</organism>
<comment type="caution">
    <text evidence="3">The sequence shown here is derived from an EMBL/GenBank/DDBJ whole genome shotgun (WGS) entry which is preliminary data.</text>
</comment>
<dbReference type="SUPFAM" id="SSF160350">
    <property type="entry name" value="Rnp2-like"/>
    <property type="match status" value="1"/>
</dbReference>
<dbReference type="GO" id="GO:0001682">
    <property type="term" value="P:tRNA 5'-leader removal"/>
    <property type="evidence" value="ECO:0007669"/>
    <property type="project" value="InterPro"/>
</dbReference>
<dbReference type="InterPro" id="IPR038085">
    <property type="entry name" value="Rnp2-like_sf"/>
</dbReference>
<evidence type="ECO:0000256" key="1">
    <source>
        <dbReference type="ARBA" id="ARBA00010800"/>
    </source>
</evidence>
<protein>
    <submittedName>
        <fullName evidence="3">Uncharacterized protein</fullName>
    </submittedName>
</protein>
<dbReference type="InterPro" id="IPR002759">
    <property type="entry name" value="Pop5/Rpp14/Rnp2-like"/>
</dbReference>
<proteinExistence type="inferred from homology"/>
<evidence type="ECO:0000313" key="4">
    <source>
        <dbReference type="Proteomes" id="UP000789595"/>
    </source>
</evidence>